<evidence type="ECO:0000256" key="1">
    <source>
        <dbReference type="SAM" id="MobiDB-lite"/>
    </source>
</evidence>
<protein>
    <submittedName>
        <fullName evidence="3">Tat pathway signal sequence domain protein</fullName>
    </submittedName>
</protein>
<organism evidence="3 4">
    <name type="scientific">Streptomyces pactum</name>
    <dbReference type="NCBI Taxonomy" id="68249"/>
    <lineage>
        <taxon>Bacteria</taxon>
        <taxon>Bacillati</taxon>
        <taxon>Actinomycetota</taxon>
        <taxon>Actinomycetes</taxon>
        <taxon>Kitasatosporales</taxon>
        <taxon>Streptomycetaceae</taxon>
        <taxon>Streptomyces</taxon>
    </lineage>
</organism>
<name>A0ABS0NQN9_9ACTN</name>
<reference evidence="3 4" key="1">
    <citation type="submission" date="2020-09" db="EMBL/GenBank/DDBJ databases">
        <title>Biosynthesis of the nuclear factor of activated T cells inhibitor NFAT-133 and its congeners in Streptomyces pactum.</title>
        <authorList>
            <person name="Zhou W."/>
            <person name="Posri P."/>
            <person name="Abugrain M.E."/>
            <person name="Weisberg A.J."/>
            <person name="Chang J.H."/>
            <person name="Mahmud T."/>
        </authorList>
    </citation>
    <scope>NUCLEOTIDE SEQUENCE [LARGE SCALE GENOMIC DNA]</scope>
    <source>
        <strain evidence="3 4">ATCC 27456</strain>
    </source>
</reference>
<keyword evidence="2" id="KW-1133">Transmembrane helix</keyword>
<accession>A0ABS0NQN9</accession>
<feature type="compositionally biased region" description="Low complexity" evidence="1">
    <location>
        <begin position="34"/>
        <end position="49"/>
    </location>
</feature>
<keyword evidence="4" id="KW-1185">Reference proteome</keyword>
<keyword evidence="2" id="KW-0812">Transmembrane</keyword>
<dbReference type="RefSeq" id="WP_197990808.1">
    <property type="nucleotide sequence ID" value="NZ_JACYXC010000001.1"/>
</dbReference>
<evidence type="ECO:0000313" key="4">
    <source>
        <dbReference type="Proteomes" id="UP000807371"/>
    </source>
</evidence>
<dbReference type="Proteomes" id="UP000807371">
    <property type="component" value="Unassembled WGS sequence"/>
</dbReference>
<dbReference type="SUPFAM" id="SSF54416">
    <property type="entry name" value="Amine oxidase N-terminal region"/>
    <property type="match status" value="1"/>
</dbReference>
<proteinExistence type="predicted"/>
<dbReference type="EMBL" id="JACYXC010000001">
    <property type="protein sequence ID" value="MBH5337524.1"/>
    <property type="molecule type" value="Genomic_DNA"/>
</dbReference>
<evidence type="ECO:0000256" key="2">
    <source>
        <dbReference type="SAM" id="Phobius"/>
    </source>
</evidence>
<comment type="caution">
    <text evidence="3">The sequence shown here is derived from an EMBL/GenBank/DDBJ whole genome shotgun (WGS) entry which is preliminary data.</text>
</comment>
<dbReference type="InterPro" id="IPR016182">
    <property type="entry name" value="Cu_amine_oxidase_N-reg"/>
</dbReference>
<evidence type="ECO:0000313" key="3">
    <source>
        <dbReference type="EMBL" id="MBH5337524.1"/>
    </source>
</evidence>
<feature type="transmembrane region" description="Helical" evidence="2">
    <location>
        <begin position="12"/>
        <end position="31"/>
    </location>
</feature>
<gene>
    <name evidence="3" type="ORF">IHE55_23255</name>
</gene>
<feature type="region of interest" description="Disordered" evidence="1">
    <location>
        <begin position="34"/>
        <end position="114"/>
    </location>
</feature>
<keyword evidence="2" id="KW-0472">Membrane</keyword>
<dbReference type="Gene3D" id="3.10.450.40">
    <property type="match status" value="1"/>
</dbReference>
<sequence length="267" mass="28402">MRILDRRHLGKAIAGAAVAATATAVMVAVTLPGEASGSQSGTASAARQGTVTGQGGDTAGPAVVEDEPRQGPRGAGRDPLTDDELRRAERIATTGTFRADGENVHGKPGPQPLAADLAELSPREAASANPPRRAEVRYYDYEDDTYITRTVDLDSGKVERTDTQRGVQPPPSGEEVREAARLLIADPLGSGLKQDYRDATGKELTGPGQLTVTGFVYRVDAENPGPARLAECGEHRCVRLFTRVVNGPWIDVRQLVIDLSDRTVARL</sequence>
<feature type="compositionally biased region" description="Basic and acidic residues" evidence="1">
    <location>
        <begin position="66"/>
        <end position="90"/>
    </location>
</feature>